<proteinExistence type="predicted"/>
<evidence type="ECO:0000313" key="1">
    <source>
        <dbReference type="EMBL" id="GGM01509.1"/>
    </source>
</evidence>
<reference evidence="2" key="1">
    <citation type="journal article" date="2019" name="Int. J. Syst. Evol. Microbiol.">
        <title>The Global Catalogue of Microorganisms (GCM) 10K type strain sequencing project: providing services to taxonomists for standard genome sequencing and annotation.</title>
        <authorList>
            <consortium name="The Broad Institute Genomics Platform"/>
            <consortium name="The Broad Institute Genome Sequencing Center for Infectious Disease"/>
            <person name="Wu L."/>
            <person name="Ma J."/>
        </authorList>
    </citation>
    <scope>NUCLEOTIDE SEQUENCE [LARGE SCALE GENOMIC DNA]</scope>
    <source>
        <strain evidence="2">JCM 15443</strain>
    </source>
</reference>
<protein>
    <submittedName>
        <fullName evidence="1">Uncharacterized protein</fullName>
    </submittedName>
</protein>
<dbReference type="Proteomes" id="UP000661918">
    <property type="component" value="Unassembled WGS sequence"/>
</dbReference>
<comment type="caution">
    <text evidence="1">The sequence shown here is derived from an EMBL/GenBank/DDBJ whole genome shotgun (WGS) entry which is preliminary data.</text>
</comment>
<sequence length="98" mass="10689">MTLNIHPASPLPCPPLARSVRPDPELFGAFLLEAVTPTGAPEMPELPAWELRLWPVARLGDVTIEARPLLPHLGPDDLRAALRHGGWTPLGPVRVRRG</sequence>
<dbReference type="RefSeq" id="WP_229752864.1">
    <property type="nucleotide sequence ID" value="NZ_BMOM01000004.1"/>
</dbReference>
<gene>
    <name evidence="1" type="ORF">GCM10010841_07530</name>
</gene>
<dbReference type="EMBL" id="BMOM01000004">
    <property type="protein sequence ID" value="GGM01509.1"/>
    <property type="molecule type" value="Genomic_DNA"/>
</dbReference>
<accession>A0ABQ2GLP5</accession>
<keyword evidence="2" id="KW-1185">Reference proteome</keyword>
<evidence type="ECO:0000313" key="2">
    <source>
        <dbReference type="Proteomes" id="UP000661918"/>
    </source>
</evidence>
<organism evidence="1 2">
    <name type="scientific">Deinococcus aerophilus</name>
    <dbReference type="NCBI Taxonomy" id="522488"/>
    <lineage>
        <taxon>Bacteria</taxon>
        <taxon>Thermotogati</taxon>
        <taxon>Deinococcota</taxon>
        <taxon>Deinococci</taxon>
        <taxon>Deinococcales</taxon>
        <taxon>Deinococcaceae</taxon>
        <taxon>Deinococcus</taxon>
    </lineage>
</organism>
<name>A0ABQ2GLP5_9DEIO</name>